<dbReference type="Proteomes" id="UP001497416">
    <property type="component" value="Unassembled WGS sequence"/>
</dbReference>
<gene>
    <name evidence="1" type="ORF">T190607A01A_20505</name>
</gene>
<dbReference type="RefSeq" id="WP_348712033.1">
    <property type="nucleotide sequence ID" value="NZ_CAXIXW010000015.1"/>
</dbReference>
<dbReference type="EMBL" id="CAXIXY010000004">
    <property type="protein sequence ID" value="CAL2085638.1"/>
    <property type="molecule type" value="Genomic_DNA"/>
</dbReference>
<protein>
    <recommendedName>
        <fullName evidence="3">Natural product</fullName>
    </recommendedName>
</protein>
<reference evidence="1 2" key="1">
    <citation type="submission" date="2024-05" db="EMBL/GenBank/DDBJ databases">
        <authorList>
            <person name="Duchaud E."/>
        </authorList>
    </citation>
    <scope>NUCLEOTIDE SEQUENCE [LARGE SCALE GENOMIC DNA]</scope>
    <source>
        <strain evidence="1">Ena-SAMPLE-TAB-13-05-2024-13:56:06:370-140302</strain>
    </source>
</reference>
<evidence type="ECO:0000313" key="1">
    <source>
        <dbReference type="EMBL" id="CAL2085638.1"/>
    </source>
</evidence>
<organism evidence="1 2">
    <name type="scientific">Tenacibaculum platacis</name>
    <dbReference type="NCBI Taxonomy" id="3137852"/>
    <lineage>
        <taxon>Bacteria</taxon>
        <taxon>Pseudomonadati</taxon>
        <taxon>Bacteroidota</taxon>
        <taxon>Flavobacteriia</taxon>
        <taxon>Flavobacteriales</taxon>
        <taxon>Flavobacteriaceae</taxon>
        <taxon>Tenacibaculum</taxon>
    </lineage>
</organism>
<evidence type="ECO:0000313" key="2">
    <source>
        <dbReference type="Proteomes" id="UP001497416"/>
    </source>
</evidence>
<accession>A0ABP1EM14</accession>
<name>A0ABP1EM14_9FLAO</name>
<proteinExistence type="predicted"/>
<comment type="caution">
    <text evidence="1">The sequence shown here is derived from an EMBL/GenBank/DDBJ whole genome shotgun (WGS) entry which is preliminary data.</text>
</comment>
<evidence type="ECO:0008006" key="3">
    <source>
        <dbReference type="Google" id="ProtNLM"/>
    </source>
</evidence>
<sequence length="50" mass="5475">MLKDISKLGKTLDKDQLKTINGMINGPLIPCLCGVPGEPIDPWCYCVNDL</sequence>
<keyword evidence="2" id="KW-1185">Reference proteome</keyword>